<dbReference type="Pfam" id="PF00300">
    <property type="entry name" value="His_Phos_1"/>
    <property type="match status" value="1"/>
</dbReference>
<dbReference type="NCBIfam" id="TIGR00249">
    <property type="entry name" value="sixA"/>
    <property type="match status" value="1"/>
</dbReference>
<dbReference type="Gene3D" id="3.40.50.1240">
    <property type="entry name" value="Phosphoglycerate mutase-like"/>
    <property type="match status" value="1"/>
</dbReference>
<proteinExistence type="predicted"/>
<dbReference type="InterPro" id="IPR051021">
    <property type="entry name" value="Mito_Ser/Thr_phosphatase"/>
</dbReference>
<dbReference type="InterPro" id="IPR004449">
    <property type="entry name" value="SixA"/>
</dbReference>
<dbReference type="PANTHER" id="PTHR20935">
    <property type="entry name" value="PHOSPHOGLYCERATE MUTASE-RELATED"/>
    <property type="match status" value="1"/>
</dbReference>
<gene>
    <name evidence="2" type="primary">sixA</name>
    <name evidence="2" type="ORF">ENS64_02815</name>
</gene>
<dbReference type="SMART" id="SM00855">
    <property type="entry name" value="PGAM"/>
    <property type="match status" value="1"/>
</dbReference>
<accession>A0A7C4QTQ6</accession>
<sequence length="162" mass="17008">MLRQIWLMRHGEAADPDTACSDAERALTARGQGQVAAMARWLAGRGAAPDLILHSPLRRARETAESFAAQFPTGVPLAEEVVLAPGMQPAALWHVLQRFELNCVVCVGHQPDIGGCATTWIGGGGLAFRPGTLAMLSVAAAEPATPSGTLQGLLDPKWFTGG</sequence>
<dbReference type="GO" id="GO:0005737">
    <property type="term" value="C:cytoplasm"/>
    <property type="evidence" value="ECO:0007669"/>
    <property type="project" value="InterPro"/>
</dbReference>
<evidence type="ECO:0000313" key="2">
    <source>
        <dbReference type="EMBL" id="HGT38190.1"/>
    </source>
</evidence>
<evidence type="ECO:0000256" key="1">
    <source>
        <dbReference type="ARBA" id="ARBA00022801"/>
    </source>
</evidence>
<dbReference type="EMBL" id="DSVQ01000006">
    <property type="protein sequence ID" value="HGT38190.1"/>
    <property type="molecule type" value="Genomic_DNA"/>
</dbReference>
<dbReference type="GO" id="GO:0101006">
    <property type="term" value="F:protein histidine phosphatase activity"/>
    <property type="evidence" value="ECO:0007669"/>
    <property type="project" value="InterPro"/>
</dbReference>
<keyword evidence="1" id="KW-0378">Hydrolase</keyword>
<dbReference type="InterPro" id="IPR013078">
    <property type="entry name" value="His_Pase_superF_clade-1"/>
</dbReference>
<dbReference type="SUPFAM" id="SSF53254">
    <property type="entry name" value="Phosphoglycerate mutase-like"/>
    <property type="match status" value="1"/>
</dbReference>
<reference evidence="2" key="1">
    <citation type="journal article" date="2020" name="mSystems">
        <title>Genome- and Community-Level Interaction Insights into Carbon Utilization and Element Cycling Functions of Hydrothermarchaeota in Hydrothermal Sediment.</title>
        <authorList>
            <person name="Zhou Z."/>
            <person name="Liu Y."/>
            <person name="Xu W."/>
            <person name="Pan J."/>
            <person name="Luo Z.H."/>
            <person name="Li M."/>
        </authorList>
    </citation>
    <scope>NUCLEOTIDE SEQUENCE [LARGE SCALE GENOMIC DNA]</scope>
    <source>
        <strain evidence="2">SpSt-508</strain>
    </source>
</reference>
<organism evidence="2">
    <name type="scientific">Schlesneria paludicola</name>
    <dbReference type="NCBI Taxonomy" id="360056"/>
    <lineage>
        <taxon>Bacteria</taxon>
        <taxon>Pseudomonadati</taxon>
        <taxon>Planctomycetota</taxon>
        <taxon>Planctomycetia</taxon>
        <taxon>Planctomycetales</taxon>
        <taxon>Planctomycetaceae</taxon>
        <taxon>Schlesneria</taxon>
    </lineage>
</organism>
<name>A0A7C4QTQ6_9PLAN</name>
<dbReference type="AlphaFoldDB" id="A0A7C4QTQ6"/>
<dbReference type="CDD" id="cd07067">
    <property type="entry name" value="HP_PGM_like"/>
    <property type="match status" value="1"/>
</dbReference>
<dbReference type="InterPro" id="IPR029033">
    <property type="entry name" value="His_PPase_superfam"/>
</dbReference>
<protein>
    <submittedName>
        <fullName evidence="2">Phosphohistidine phosphatase SixA</fullName>
    </submittedName>
</protein>
<comment type="caution">
    <text evidence="2">The sequence shown here is derived from an EMBL/GenBank/DDBJ whole genome shotgun (WGS) entry which is preliminary data.</text>
</comment>